<name>A0A0H5QNM7_9ZZZZ</name>
<sequence length="74" mass="8510">MAKYEIEFEGIGSSARDLVVFFTVGRDAAKRYCHVKVPYSALTDPVIVERCNTAVADRLRAAWEEDEPFIRDWQ</sequence>
<accession>A0A0H5QNM7</accession>
<protein>
    <submittedName>
        <fullName evidence="1">Uncharacterized protein</fullName>
    </submittedName>
</protein>
<proteinExistence type="predicted"/>
<reference evidence="1" key="1">
    <citation type="submission" date="2015-06" db="EMBL/GenBank/DDBJ databases">
        <authorList>
            <person name="Joergensen T."/>
        </authorList>
    </citation>
    <scope>NUCLEOTIDE SEQUENCE</scope>
    <source>
        <strain evidence="1">RGFK1500</strain>
    </source>
</reference>
<organism evidence="1">
    <name type="scientific">uncultured prokaryote</name>
    <dbReference type="NCBI Taxonomy" id="198431"/>
    <lineage>
        <taxon>unclassified sequences</taxon>
        <taxon>environmental samples</taxon>
    </lineage>
</organism>
<dbReference type="EMBL" id="LN854037">
    <property type="protein sequence ID" value="CRY97342.1"/>
    <property type="molecule type" value="Genomic_DNA"/>
</dbReference>
<reference evidence="1" key="2">
    <citation type="submission" date="2015-07" db="EMBL/GenBank/DDBJ databases">
        <title>Plasmids, circular viruses and viroids from rat gut.</title>
        <authorList>
            <person name="Jorgensen T.J."/>
            <person name="Hansen M.A."/>
            <person name="Xu Z."/>
            <person name="Tabak M.A."/>
            <person name="Sorensen S.J."/>
            <person name="Hansen L.H."/>
        </authorList>
    </citation>
    <scope>NUCLEOTIDE SEQUENCE</scope>
    <source>
        <strain evidence="1">RGFK1500</strain>
    </source>
</reference>
<dbReference type="AlphaFoldDB" id="A0A0H5QNM7"/>
<evidence type="ECO:0000313" key="1">
    <source>
        <dbReference type="EMBL" id="CRY97342.1"/>
    </source>
</evidence>